<dbReference type="AlphaFoldDB" id="A0A8S9Y7E0"/>
<evidence type="ECO:0000313" key="1">
    <source>
        <dbReference type="EMBL" id="KAF6216649.1"/>
    </source>
</evidence>
<comment type="caution">
    <text evidence="1">The sequence shown here is derived from an EMBL/GenBank/DDBJ whole genome shotgun (WGS) entry which is preliminary data.</text>
</comment>
<accession>A0A8S9Y7E0</accession>
<evidence type="ECO:0000313" key="2">
    <source>
        <dbReference type="Proteomes" id="UP000466442"/>
    </source>
</evidence>
<dbReference type="EMBL" id="WIXP02000001">
    <property type="protein sequence ID" value="KAF6216649.1"/>
    <property type="molecule type" value="Genomic_DNA"/>
</dbReference>
<name>A0A8S9Y7E0_APOLU</name>
<reference evidence="1" key="1">
    <citation type="journal article" date="2021" name="Mol. Ecol. Resour.">
        <title>Apolygus lucorum genome provides insights into omnivorousness and mesophyll feeding.</title>
        <authorList>
            <person name="Liu Y."/>
            <person name="Liu H."/>
            <person name="Wang H."/>
            <person name="Huang T."/>
            <person name="Liu B."/>
            <person name="Yang B."/>
            <person name="Yin L."/>
            <person name="Li B."/>
            <person name="Zhang Y."/>
            <person name="Zhang S."/>
            <person name="Jiang F."/>
            <person name="Zhang X."/>
            <person name="Ren Y."/>
            <person name="Wang B."/>
            <person name="Wang S."/>
            <person name="Lu Y."/>
            <person name="Wu K."/>
            <person name="Fan W."/>
            <person name="Wang G."/>
        </authorList>
    </citation>
    <scope>NUCLEOTIDE SEQUENCE</scope>
    <source>
        <strain evidence="1">12Hb</strain>
    </source>
</reference>
<proteinExistence type="predicted"/>
<gene>
    <name evidence="1" type="ORF">GE061_000995</name>
</gene>
<keyword evidence="2" id="KW-1185">Reference proteome</keyword>
<dbReference type="OrthoDB" id="6606575at2759"/>
<protein>
    <recommendedName>
        <fullName evidence="3">HTH psq-type domain-containing protein</fullName>
    </recommendedName>
</protein>
<evidence type="ECO:0008006" key="3">
    <source>
        <dbReference type="Google" id="ProtNLM"/>
    </source>
</evidence>
<sequence length="222" mass="25618">MPRSENGVKRPPVDKQKLELAVNEVLKGMSINECSKIHNIGRWTISRHLTNFKEQNSENFEYKNNCGHRKVFTDDEEKDLVNYLLLASRIYFGITKRGLSTLAFEFARQNGKHFPKTWHDNAKAGKQWVQDFLIRVEASRLEELMKEKAVLTAKVSFQVSISKKAAVVANISDQISALTREMNIDRKQLRCVSHYLTPFGSSEERYQLKLLKNKGSMAKRKT</sequence>
<dbReference type="Proteomes" id="UP000466442">
    <property type="component" value="Linkage Group LG1"/>
</dbReference>
<organism evidence="1 2">
    <name type="scientific">Apolygus lucorum</name>
    <name type="common">Small green plant bug</name>
    <name type="synonym">Lygocoris lucorum</name>
    <dbReference type="NCBI Taxonomy" id="248454"/>
    <lineage>
        <taxon>Eukaryota</taxon>
        <taxon>Metazoa</taxon>
        <taxon>Ecdysozoa</taxon>
        <taxon>Arthropoda</taxon>
        <taxon>Hexapoda</taxon>
        <taxon>Insecta</taxon>
        <taxon>Pterygota</taxon>
        <taxon>Neoptera</taxon>
        <taxon>Paraneoptera</taxon>
        <taxon>Hemiptera</taxon>
        <taxon>Heteroptera</taxon>
        <taxon>Panheteroptera</taxon>
        <taxon>Cimicomorpha</taxon>
        <taxon>Miridae</taxon>
        <taxon>Mirini</taxon>
        <taxon>Apolygus</taxon>
    </lineage>
</organism>